<dbReference type="InterPro" id="IPR012336">
    <property type="entry name" value="Thioredoxin-like_fold"/>
</dbReference>
<proteinExistence type="inferred from homology"/>
<reference evidence="8 9" key="1">
    <citation type="submission" date="2015-06" db="EMBL/GenBank/DDBJ databases">
        <title>Cloning and characterization of the uncialamcin biosynthetic gene cluster.</title>
        <authorList>
            <person name="Yan X."/>
            <person name="Huang T."/>
            <person name="Ge H."/>
            <person name="Shen B."/>
        </authorList>
    </citation>
    <scope>NUCLEOTIDE SEQUENCE [LARGE SCALE GENOMIC DNA]</scope>
    <source>
        <strain evidence="8 9">DCA2648</strain>
    </source>
</reference>
<keyword evidence="4" id="KW-1015">Disulfide bond</keyword>
<keyword evidence="2" id="KW-0732">Signal</keyword>
<dbReference type="EMBL" id="LFBV01000002">
    <property type="protein sequence ID" value="OKH95268.1"/>
    <property type="molecule type" value="Genomic_DNA"/>
</dbReference>
<protein>
    <submittedName>
        <fullName evidence="8">DSBA oxidoreductase</fullName>
    </submittedName>
</protein>
<organism evidence="8 9">
    <name type="scientific">Streptomyces uncialis</name>
    <dbReference type="NCBI Taxonomy" id="1048205"/>
    <lineage>
        <taxon>Bacteria</taxon>
        <taxon>Bacillati</taxon>
        <taxon>Actinomycetota</taxon>
        <taxon>Actinomycetes</taxon>
        <taxon>Kitasatosporales</taxon>
        <taxon>Streptomycetaceae</taxon>
        <taxon>Streptomyces</taxon>
    </lineage>
</organism>
<evidence type="ECO:0000256" key="1">
    <source>
        <dbReference type="ARBA" id="ARBA00005791"/>
    </source>
</evidence>
<gene>
    <name evidence="8" type="ORF">AB852_11770</name>
</gene>
<evidence type="ECO:0000256" key="6">
    <source>
        <dbReference type="SAM" id="MobiDB-lite"/>
    </source>
</evidence>
<dbReference type="Gene3D" id="3.40.30.10">
    <property type="entry name" value="Glutaredoxin"/>
    <property type="match status" value="1"/>
</dbReference>
<sequence length="253" mass="27086">MALGLGTAAFALSLGGEESDRDRSGARSAPSAPAAAGSVEPVEPDPRNTELLGLARRDADDRLAIGRVDAPVVMIEYSDFQCPFCREFARGTEPGLISRYVDKGLLRIEWRNFPLFGEESERAARATWAAGQQGKFWEFHDTAFGEERPRNQGAYGRDKVIAMAKEAGVPDAARFARDLDSPGAKRAVERDKEEGYALGVSSTPAFLVNDIPVLGAQPAESFEQAVEKALDAARAAAGPTPSGATTERESTGR</sequence>
<keyword evidence="3" id="KW-0560">Oxidoreductase</keyword>
<dbReference type="STRING" id="1048205.AB852_11770"/>
<evidence type="ECO:0000313" key="9">
    <source>
        <dbReference type="Proteomes" id="UP000186455"/>
    </source>
</evidence>
<evidence type="ECO:0000256" key="4">
    <source>
        <dbReference type="ARBA" id="ARBA00023157"/>
    </source>
</evidence>
<comment type="similarity">
    <text evidence="1">Belongs to the thioredoxin family. DsbA subfamily.</text>
</comment>
<dbReference type="Proteomes" id="UP000186455">
    <property type="component" value="Unassembled WGS sequence"/>
</dbReference>
<dbReference type="PROSITE" id="PS51352">
    <property type="entry name" value="THIOREDOXIN_2"/>
    <property type="match status" value="1"/>
</dbReference>
<dbReference type="AlphaFoldDB" id="A0A1Q4VBP3"/>
<dbReference type="RefSeq" id="WP_073787777.1">
    <property type="nucleotide sequence ID" value="NZ_JBITDR010000001.1"/>
</dbReference>
<evidence type="ECO:0000256" key="2">
    <source>
        <dbReference type="ARBA" id="ARBA00022729"/>
    </source>
</evidence>
<dbReference type="GO" id="GO:0016491">
    <property type="term" value="F:oxidoreductase activity"/>
    <property type="evidence" value="ECO:0007669"/>
    <property type="project" value="UniProtKB-KW"/>
</dbReference>
<evidence type="ECO:0000256" key="5">
    <source>
        <dbReference type="ARBA" id="ARBA00023284"/>
    </source>
</evidence>
<name>A0A1Q4VBP3_9ACTN</name>
<evidence type="ECO:0000256" key="3">
    <source>
        <dbReference type="ARBA" id="ARBA00023002"/>
    </source>
</evidence>
<dbReference type="PANTHER" id="PTHR13887:SF14">
    <property type="entry name" value="DISULFIDE BOND FORMATION PROTEIN D"/>
    <property type="match status" value="1"/>
</dbReference>
<dbReference type="SUPFAM" id="SSF52833">
    <property type="entry name" value="Thioredoxin-like"/>
    <property type="match status" value="1"/>
</dbReference>
<dbReference type="Pfam" id="PF13462">
    <property type="entry name" value="Thioredoxin_4"/>
    <property type="match status" value="1"/>
</dbReference>
<keyword evidence="5" id="KW-0676">Redox-active center</keyword>
<evidence type="ECO:0000259" key="7">
    <source>
        <dbReference type="PROSITE" id="PS51352"/>
    </source>
</evidence>
<comment type="caution">
    <text evidence="8">The sequence shown here is derived from an EMBL/GenBank/DDBJ whole genome shotgun (WGS) entry which is preliminary data.</text>
</comment>
<feature type="region of interest" description="Disordered" evidence="6">
    <location>
        <begin position="231"/>
        <end position="253"/>
    </location>
</feature>
<accession>A0A1Q4VBP3</accession>
<feature type="region of interest" description="Disordered" evidence="6">
    <location>
        <begin position="15"/>
        <end position="48"/>
    </location>
</feature>
<dbReference type="PANTHER" id="PTHR13887">
    <property type="entry name" value="GLUTATHIONE S-TRANSFERASE KAPPA"/>
    <property type="match status" value="1"/>
</dbReference>
<feature type="domain" description="Thioredoxin" evidence="7">
    <location>
        <begin position="28"/>
        <end position="231"/>
    </location>
</feature>
<dbReference type="InterPro" id="IPR036249">
    <property type="entry name" value="Thioredoxin-like_sf"/>
</dbReference>
<keyword evidence="9" id="KW-1185">Reference proteome</keyword>
<feature type="compositionally biased region" description="Low complexity" evidence="6">
    <location>
        <begin position="26"/>
        <end position="41"/>
    </location>
</feature>
<dbReference type="InterPro" id="IPR013766">
    <property type="entry name" value="Thioredoxin_domain"/>
</dbReference>
<evidence type="ECO:0000313" key="8">
    <source>
        <dbReference type="EMBL" id="OKH95268.1"/>
    </source>
</evidence>